<evidence type="ECO:0000256" key="1">
    <source>
        <dbReference type="SAM" id="MobiDB-lite"/>
    </source>
</evidence>
<proteinExistence type="evidence at transcript level"/>
<dbReference type="KEGG" id="xla:734388"/>
<reference evidence="2" key="2">
    <citation type="submission" date="2005-03" db="EMBL/GenBank/DDBJ databases">
        <authorList>
            <consortium name="NIH - Xenopus Gene Collection (XGC) project"/>
        </authorList>
    </citation>
    <scope>NUCLEOTIDE SEQUENCE [LARGE SCALE MRNA]</scope>
    <source>
        <tissue evidence="2">Eye</tissue>
    </source>
</reference>
<feature type="region of interest" description="Disordered" evidence="1">
    <location>
        <begin position="29"/>
        <end position="62"/>
    </location>
</feature>
<dbReference type="EMBL" id="BC092120">
    <property type="protein sequence ID" value="AAH92120.1"/>
    <property type="molecule type" value="mRNA"/>
</dbReference>
<protein>
    <submittedName>
        <fullName evidence="2">MGC115334 protein</fullName>
    </submittedName>
    <submittedName>
        <fullName evidence="4">Uncharacterized protein LOC734388</fullName>
    </submittedName>
</protein>
<reference evidence="4" key="1">
    <citation type="journal article" date="2002" name="Dev. Dyn.">
        <title>Genetic and genomic tools for Xenopus research: The NIH Xenopus initiative.</title>
        <authorList>
            <person name="Klein S.L."/>
            <person name="Strausberg R.L."/>
            <person name="Wagner L."/>
            <person name="Pontius J."/>
            <person name="Clifton S.W."/>
            <person name="Richardson P."/>
        </authorList>
    </citation>
    <scope>NUCLEOTIDE SEQUENCE</scope>
</reference>
<reference evidence="4" key="3">
    <citation type="submission" date="2025-04" db="UniProtKB">
        <authorList>
            <consortium name="RefSeq"/>
        </authorList>
    </citation>
    <scope>IDENTIFICATION</scope>
</reference>
<name>Q58E09_XENLA</name>
<accession>Q58E09</accession>
<organism evidence="2">
    <name type="scientific">Xenopus laevis</name>
    <name type="common">African clawed frog</name>
    <dbReference type="NCBI Taxonomy" id="8355"/>
    <lineage>
        <taxon>Eukaryota</taxon>
        <taxon>Metazoa</taxon>
        <taxon>Chordata</taxon>
        <taxon>Craniata</taxon>
        <taxon>Vertebrata</taxon>
        <taxon>Euteleostomi</taxon>
        <taxon>Amphibia</taxon>
        <taxon>Batrachia</taxon>
        <taxon>Anura</taxon>
        <taxon>Pipoidea</taxon>
        <taxon>Pipidae</taxon>
        <taxon>Xenopodinae</taxon>
        <taxon>Xenopus</taxon>
        <taxon>Xenopus</taxon>
    </lineage>
</organism>
<dbReference type="OrthoDB" id="6052214at2759"/>
<feature type="region of interest" description="Disordered" evidence="1">
    <location>
        <begin position="136"/>
        <end position="158"/>
    </location>
</feature>
<dbReference type="DNASU" id="734388"/>
<sequence>MDLVSRTSFPVDEPKKLQIKIKQESDFEYDENPMKNHTVILTDRGSEREPKVKSEDEELDPEDHVTVMKREMDSVPGAGSIEIKTKVKSETKESDIKDHVTVIKREIDSVPGADNGSGWNYKTPTSWQRHHNGLVEEASDPLETTKKSLQESVSQKNPQMAKCRNFVANPGQARKFTHPQIFWITTRNPVQIRISSSCKMDICH</sequence>
<dbReference type="Bgee" id="734388">
    <property type="expression patterns" value="Expressed in lung and 19 other cell types or tissues"/>
</dbReference>
<evidence type="ECO:0000313" key="2">
    <source>
        <dbReference type="EMBL" id="AAH92120.1"/>
    </source>
</evidence>
<dbReference type="Proteomes" id="UP000186698">
    <property type="component" value="Chromosome 6S"/>
</dbReference>
<keyword evidence="3" id="KW-1185">Reference proteome</keyword>
<dbReference type="AlphaFoldDB" id="Q58E09"/>
<dbReference type="RefSeq" id="NP_001089338.1">
    <property type="nucleotide sequence ID" value="NM_001095869.1"/>
</dbReference>
<gene>
    <name evidence="2 4" type="primary">MGC115334</name>
</gene>
<feature type="compositionally biased region" description="Basic and acidic residues" evidence="1">
    <location>
        <begin position="44"/>
        <end position="54"/>
    </location>
</feature>
<dbReference type="GeneID" id="734388"/>
<evidence type="ECO:0000313" key="4">
    <source>
        <dbReference type="RefSeq" id="NP_001089338.1"/>
    </source>
</evidence>
<evidence type="ECO:0000313" key="3">
    <source>
        <dbReference type="Proteomes" id="UP000186698"/>
    </source>
</evidence>